<dbReference type="KEGG" id="epa:110244161"/>
<dbReference type="PANTHER" id="PTHR21301:SF10">
    <property type="entry name" value="REVERSE TRANSCRIPTASE DOMAIN-CONTAINING PROTEIN"/>
    <property type="match status" value="1"/>
</dbReference>
<proteinExistence type="predicted"/>
<feature type="domain" description="Reverse transcriptase" evidence="2">
    <location>
        <begin position="50"/>
        <end position="307"/>
    </location>
</feature>
<dbReference type="PROSITE" id="PS50878">
    <property type="entry name" value="RT_POL"/>
    <property type="match status" value="1"/>
</dbReference>
<protein>
    <recommendedName>
        <fullName evidence="5">Reverse transcriptase domain-containing protein</fullName>
    </recommendedName>
</protein>
<dbReference type="GeneID" id="110244161"/>
<dbReference type="InterPro" id="IPR000305">
    <property type="entry name" value="GIY-YIG_endonuc"/>
</dbReference>
<reference evidence="3" key="1">
    <citation type="submission" date="2022-11" db="UniProtKB">
        <authorList>
            <consortium name="EnsemblMetazoa"/>
        </authorList>
    </citation>
    <scope>IDENTIFICATION</scope>
</reference>
<sequence>MDRAAYDQQILKIINDTNKFKPLSTDPTISRENKLQRTLRDIRRRGQLDQVIYERIYPCGSQPARIYGLPKMHKPRDEDSLPPFRPIISCIGSYNYMLAKYLSELLTPHIPSEYSVHDSFSFVKEINDLDTNNRFMVSFDIVSLFTNIPLEECIDLAVKYTKDGNPNLKLTHEDLRDLFKLATTGTHFLFKGNFYEQVDGVAMGSPLAPILANLFMGHHEKNWLDDYKGPPVLFYRRYVDDTFCLFNNKQDVDQFFQYINGKHSSIKYTKEEQTNNTLPFLDIRIDNSREQNVTSIFRKPTFMGLFNNFTSFSPIAYKRGLIRTLIDRVYKINNTWIRFNEDLKNLKHILQRNLFPSSLIDKCIENYLNNIFIARPDTQKVDQETRYYKLPYIGHFSKIAQIKLDRLVKQHCKNINIKLAFTTFKIGSLFTVKDPIPKELKSCVVYKFCCASCNACYVGQTIRHFKTRRKEHLFGDKSSHVYKHVHNTKCGENVNNECFSIIDSDNTEYKIKIKEAMHIKWLRPSLNQQVKHLALSLSL</sequence>
<dbReference type="Pfam" id="PF00078">
    <property type="entry name" value="RVT_1"/>
    <property type="match status" value="1"/>
</dbReference>
<dbReference type="EnsemblMetazoa" id="XM_021050349.1">
    <property type="protein sequence ID" value="XP_020906008.1"/>
    <property type="gene ID" value="LOC110244161"/>
</dbReference>
<dbReference type="PANTHER" id="PTHR21301">
    <property type="entry name" value="REVERSE TRANSCRIPTASE"/>
    <property type="match status" value="1"/>
</dbReference>
<name>A0A913XK01_EXADI</name>
<evidence type="ECO:0008006" key="5">
    <source>
        <dbReference type="Google" id="ProtNLM"/>
    </source>
</evidence>
<dbReference type="PROSITE" id="PS50164">
    <property type="entry name" value="GIY_YIG"/>
    <property type="match status" value="1"/>
</dbReference>
<dbReference type="InterPro" id="IPR043502">
    <property type="entry name" value="DNA/RNA_pol_sf"/>
</dbReference>
<dbReference type="SUPFAM" id="SSF82771">
    <property type="entry name" value="GIY-YIG endonuclease"/>
    <property type="match status" value="1"/>
</dbReference>
<dbReference type="Proteomes" id="UP000887567">
    <property type="component" value="Unplaced"/>
</dbReference>
<dbReference type="Gene3D" id="3.40.1440.10">
    <property type="entry name" value="GIY-YIG endonuclease"/>
    <property type="match status" value="1"/>
</dbReference>
<evidence type="ECO:0000259" key="1">
    <source>
        <dbReference type="PROSITE" id="PS50164"/>
    </source>
</evidence>
<evidence type="ECO:0000259" key="2">
    <source>
        <dbReference type="PROSITE" id="PS50878"/>
    </source>
</evidence>
<dbReference type="OrthoDB" id="5984056at2759"/>
<dbReference type="Pfam" id="PF26215">
    <property type="entry name" value="HTH_animal"/>
    <property type="match status" value="1"/>
</dbReference>
<dbReference type="RefSeq" id="XP_020906008.1">
    <property type="nucleotide sequence ID" value="XM_021050349.1"/>
</dbReference>
<dbReference type="InterPro" id="IPR035901">
    <property type="entry name" value="GIY-YIG_endonuc_sf"/>
</dbReference>
<dbReference type="InterPro" id="IPR000477">
    <property type="entry name" value="RT_dom"/>
</dbReference>
<dbReference type="AlphaFoldDB" id="A0A913XK01"/>
<accession>A0A913XK01</accession>
<feature type="domain" description="GIY-YIG" evidence="1">
    <location>
        <begin position="441"/>
        <end position="528"/>
    </location>
</feature>
<evidence type="ECO:0000313" key="3">
    <source>
        <dbReference type="EnsemblMetazoa" id="XP_020906008.1"/>
    </source>
</evidence>
<dbReference type="OMA" id="YERIYPC"/>
<dbReference type="SUPFAM" id="SSF56672">
    <property type="entry name" value="DNA/RNA polymerases"/>
    <property type="match status" value="1"/>
</dbReference>
<dbReference type="CDD" id="cd00304">
    <property type="entry name" value="RT_like"/>
    <property type="match status" value="1"/>
</dbReference>
<keyword evidence="4" id="KW-1185">Reference proteome</keyword>
<organism evidence="3 4">
    <name type="scientific">Exaiptasia diaphana</name>
    <name type="common">Tropical sea anemone</name>
    <name type="synonym">Aiptasia pulchella</name>
    <dbReference type="NCBI Taxonomy" id="2652724"/>
    <lineage>
        <taxon>Eukaryota</taxon>
        <taxon>Metazoa</taxon>
        <taxon>Cnidaria</taxon>
        <taxon>Anthozoa</taxon>
        <taxon>Hexacorallia</taxon>
        <taxon>Actiniaria</taxon>
        <taxon>Aiptasiidae</taxon>
        <taxon>Exaiptasia</taxon>
    </lineage>
</organism>
<dbReference type="InterPro" id="IPR058912">
    <property type="entry name" value="HTH_animal"/>
</dbReference>
<evidence type="ECO:0000313" key="4">
    <source>
        <dbReference type="Proteomes" id="UP000887567"/>
    </source>
</evidence>